<sequence length="50" mass="5533">MSNLRLKFDSGKTDLQHQITTLQGQVSGETDIKDKAVTIFNNLDIILSQG</sequence>
<accession>A0A9N9CYW7</accession>
<dbReference type="EMBL" id="CAJVPY010004373">
    <property type="protein sequence ID" value="CAG8617379.1"/>
    <property type="molecule type" value="Genomic_DNA"/>
</dbReference>
<name>A0A9N9CYW7_9GLOM</name>
<proteinExistence type="predicted"/>
<reference evidence="1" key="1">
    <citation type="submission" date="2021-06" db="EMBL/GenBank/DDBJ databases">
        <authorList>
            <person name="Kallberg Y."/>
            <person name="Tangrot J."/>
            <person name="Rosling A."/>
        </authorList>
    </citation>
    <scope>NUCLEOTIDE SEQUENCE</scope>
    <source>
        <strain evidence="1">MA453B</strain>
    </source>
</reference>
<dbReference type="AlphaFoldDB" id="A0A9N9CYW7"/>
<evidence type="ECO:0000313" key="2">
    <source>
        <dbReference type="Proteomes" id="UP000789405"/>
    </source>
</evidence>
<comment type="caution">
    <text evidence="1">The sequence shown here is derived from an EMBL/GenBank/DDBJ whole genome shotgun (WGS) entry which is preliminary data.</text>
</comment>
<organism evidence="1 2">
    <name type="scientific">Dentiscutata erythropus</name>
    <dbReference type="NCBI Taxonomy" id="1348616"/>
    <lineage>
        <taxon>Eukaryota</taxon>
        <taxon>Fungi</taxon>
        <taxon>Fungi incertae sedis</taxon>
        <taxon>Mucoromycota</taxon>
        <taxon>Glomeromycotina</taxon>
        <taxon>Glomeromycetes</taxon>
        <taxon>Diversisporales</taxon>
        <taxon>Gigasporaceae</taxon>
        <taxon>Dentiscutata</taxon>
    </lineage>
</organism>
<keyword evidence="2" id="KW-1185">Reference proteome</keyword>
<protein>
    <submittedName>
        <fullName evidence="1">3097_t:CDS:1</fullName>
    </submittedName>
</protein>
<evidence type="ECO:0000313" key="1">
    <source>
        <dbReference type="EMBL" id="CAG8617379.1"/>
    </source>
</evidence>
<dbReference type="Proteomes" id="UP000789405">
    <property type="component" value="Unassembled WGS sequence"/>
</dbReference>
<gene>
    <name evidence="1" type="ORF">DERYTH_LOCUS8457</name>
</gene>